<comment type="similarity">
    <text evidence="3 12">Belongs to the glycosyltransferase 10 family.</text>
</comment>
<keyword evidence="16" id="KW-1185">Reference proteome</keyword>
<dbReference type="GO" id="GO:0032580">
    <property type="term" value="C:Golgi cisterna membrane"/>
    <property type="evidence" value="ECO:0007669"/>
    <property type="project" value="UniProtKB-SubCell"/>
</dbReference>
<evidence type="ECO:0000256" key="10">
    <source>
        <dbReference type="ARBA" id="ARBA00023180"/>
    </source>
</evidence>
<feature type="domain" description="Fucosyltransferase C-terminal" evidence="13">
    <location>
        <begin position="157"/>
        <end position="298"/>
    </location>
</feature>
<dbReference type="PANTHER" id="PTHR11929:SF194">
    <property type="entry name" value="ALPHA-(1,3)-FUCOSYLTRANSFERASE 10"/>
    <property type="match status" value="1"/>
</dbReference>
<comment type="pathway">
    <text evidence="2">Protein modification; protein glycosylation.</text>
</comment>
<evidence type="ECO:0000313" key="15">
    <source>
        <dbReference type="EMBL" id="KAF9580968.1"/>
    </source>
</evidence>
<dbReference type="Gene3D" id="3.40.50.11660">
    <property type="entry name" value="Glycosyl transferase family 10, C-terminal domain"/>
    <property type="match status" value="1"/>
</dbReference>
<reference evidence="15" key="1">
    <citation type="journal article" date="2020" name="Fungal Divers.">
        <title>Resolving the Mortierellaceae phylogeny through synthesis of multi-gene phylogenetics and phylogenomics.</title>
        <authorList>
            <person name="Vandepol N."/>
            <person name="Liber J."/>
            <person name="Desiro A."/>
            <person name="Na H."/>
            <person name="Kennedy M."/>
            <person name="Barry K."/>
            <person name="Grigoriev I.V."/>
            <person name="Miller A.N."/>
            <person name="O'Donnell K."/>
            <person name="Stajich J.E."/>
            <person name="Bonito G."/>
        </authorList>
    </citation>
    <scope>NUCLEOTIDE SEQUENCE</scope>
    <source>
        <strain evidence="15">KOD1015</strain>
    </source>
</reference>
<evidence type="ECO:0000259" key="13">
    <source>
        <dbReference type="Pfam" id="PF00852"/>
    </source>
</evidence>
<keyword evidence="12" id="KW-0333">Golgi apparatus</keyword>
<dbReference type="AlphaFoldDB" id="A0A9P6FSE6"/>
<organism evidence="15 16">
    <name type="scientific">Lunasporangiospora selenospora</name>
    <dbReference type="NCBI Taxonomy" id="979761"/>
    <lineage>
        <taxon>Eukaryota</taxon>
        <taxon>Fungi</taxon>
        <taxon>Fungi incertae sedis</taxon>
        <taxon>Mucoromycota</taxon>
        <taxon>Mortierellomycotina</taxon>
        <taxon>Mortierellomycetes</taxon>
        <taxon>Mortierellales</taxon>
        <taxon>Mortierellaceae</taxon>
        <taxon>Lunasporangiospora</taxon>
    </lineage>
</organism>
<evidence type="ECO:0000256" key="1">
    <source>
        <dbReference type="ARBA" id="ARBA00004606"/>
    </source>
</evidence>
<keyword evidence="10" id="KW-0325">Glycoprotein</keyword>
<evidence type="ECO:0000256" key="2">
    <source>
        <dbReference type="ARBA" id="ARBA00004922"/>
    </source>
</evidence>
<dbReference type="EC" id="2.4.1.-" evidence="12"/>
<evidence type="ECO:0000256" key="3">
    <source>
        <dbReference type="ARBA" id="ARBA00008919"/>
    </source>
</evidence>
<dbReference type="InterPro" id="IPR038577">
    <property type="entry name" value="GT10-like_C_sf"/>
</dbReference>
<dbReference type="OrthoDB" id="427096at2759"/>
<evidence type="ECO:0000256" key="11">
    <source>
        <dbReference type="ARBA" id="ARBA00037847"/>
    </source>
</evidence>
<evidence type="ECO:0000256" key="6">
    <source>
        <dbReference type="ARBA" id="ARBA00022692"/>
    </source>
</evidence>
<proteinExistence type="inferred from homology"/>
<comment type="caution">
    <text evidence="15">The sequence shown here is derived from an EMBL/GenBank/DDBJ whole genome shotgun (WGS) entry which is preliminary data.</text>
</comment>
<keyword evidence="4 12" id="KW-0328">Glycosyltransferase</keyword>
<evidence type="ECO:0000256" key="5">
    <source>
        <dbReference type="ARBA" id="ARBA00022679"/>
    </source>
</evidence>
<dbReference type="Pfam" id="PF17039">
    <property type="entry name" value="Glyco_tran_10_N"/>
    <property type="match status" value="1"/>
</dbReference>
<dbReference type="InterPro" id="IPR001503">
    <property type="entry name" value="Glyco_trans_10"/>
</dbReference>
<dbReference type="InterPro" id="IPR055270">
    <property type="entry name" value="Glyco_tran_10_C"/>
</dbReference>
<dbReference type="PANTHER" id="PTHR11929">
    <property type="entry name" value="ALPHA- 1,3 -FUCOSYLTRANSFERASE"/>
    <property type="match status" value="1"/>
</dbReference>
<evidence type="ECO:0000256" key="8">
    <source>
        <dbReference type="ARBA" id="ARBA00022989"/>
    </source>
</evidence>
<feature type="transmembrane region" description="Helical" evidence="12">
    <location>
        <begin position="375"/>
        <end position="395"/>
    </location>
</feature>
<name>A0A9P6FSE6_9FUNG</name>
<dbReference type="Pfam" id="PF00852">
    <property type="entry name" value="Glyco_transf_10"/>
    <property type="match status" value="1"/>
</dbReference>
<keyword evidence="6 12" id="KW-0812">Transmembrane</keyword>
<feature type="domain" description="Fucosyltransferase N-terminal" evidence="14">
    <location>
        <begin position="15"/>
        <end position="121"/>
    </location>
</feature>
<dbReference type="FunFam" id="3.40.50.11660:FF:000002">
    <property type="entry name" value="Alpha-(1,3)-fucosyltransferase"/>
    <property type="match status" value="1"/>
</dbReference>
<keyword evidence="5 12" id="KW-0808">Transferase</keyword>
<evidence type="ECO:0000256" key="12">
    <source>
        <dbReference type="RuleBase" id="RU003832"/>
    </source>
</evidence>
<keyword evidence="7" id="KW-0735">Signal-anchor</keyword>
<evidence type="ECO:0000259" key="14">
    <source>
        <dbReference type="Pfam" id="PF17039"/>
    </source>
</evidence>
<evidence type="ECO:0000256" key="7">
    <source>
        <dbReference type="ARBA" id="ARBA00022968"/>
    </source>
</evidence>
<gene>
    <name evidence="15" type="primary">FUT11</name>
    <name evidence="15" type="ORF">BGW38_002183</name>
</gene>
<evidence type="ECO:0000256" key="9">
    <source>
        <dbReference type="ARBA" id="ARBA00023136"/>
    </source>
</evidence>
<dbReference type="SUPFAM" id="SSF53756">
    <property type="entry name" value="UDP-Glycosyltransferase/glycogen phosphorylase"/>
    <property type="match status" value="1"/>
</dbReference>
<sequence>MAALEPTIGAGKEYPILWWTDWFWRKEFEGRVIDFCGLPYTCKMTHDRSIYKDTSTLIFHASVFELATGDTPPLEDSLRPKKAWIMKTLEAPLPIQRDPYITSIFTHLWSYYRHADFVETYFNGGRDSKSFIASVFKKPAFTIEEKNQRRKEGLAPIAWIVSNCRAHSFRHFFVKQLLKYIDVDIYGRCLANKEWPKNPDGSDMNTYGVVAPYKFYLAIENNNCDDYVTEKLERPIAMGVVPIIDGPEDYTPYIPNNKSAIKIDDFGTPARLAQYIHELDKDDKAYSGFLEYKSPTEEQTKTLSHLGPKFVETYDTGDAPNQWGFDGLGAECRICEMTHNLAEGITTLDPNHRLPAIDRTCNFNKWGNVAWGIDFYFTQIMITCFVLTLVTALLVKYRRFFVLIIHMGYTKYLAPCLKKCLRRRKNTRDALDESQESLIPLSNK</sequence>
<comment type="subcellular location">
    <subcellularLocation>
        <location evidence="11">Endomembrane system</location>
        <topology evidence="11">Single-pass membrane protein</topology>
    </subcellularLocation>
    <subcellularLocation>
        <location evidence="12">Golgi apparatus</location>
        <location evidence="12">Golgi stack membrane</location>
        <topology evidence="12">Single-pass type II membrane protein</topology>
    </subcellularLocation>
    <subcellularLocation>
        <location evidence="1">Membrane</location>
        <topology evidence="1">Single-pass type II membrane protein</topology>
    </subcellularLocation>
</comment>
<evidence type="ECO:0000256" key="4">
    <source>
        <dbReference type="ARBA" id="ARBA00022676"/>
    </source>
</evidence>
<dbReference type="GO" id="GO:0046920">
    <property type="term" value="F:alpha-(1-&gt;3)-fucosyltransferase activity"/>
    <property type="evidence" value="ECO:0007669"/>
    <property type="project" value="TreeGrafter"/>
</dbReference>
<keyword evidence="8 12" id="KW-1133">Transmembrane helix</keyword>
<accession>A0A9P6FSE6</accession>
<evidence type="ECO:0000313" key="16">
    <source>
        <dbReference type="Proteomes" id="UP000780801"/>
    </source>
</evidence>
<protein>
    <recommendedName>
        <fullName evidence="12">Fucosyltransferase</fullName>
        <ecNumber evidence="12">2.4.1.-</ecNumber>
    </recommendedName>
</protein>
<keyword evidence="9 12" id="KW-0472">Membrane</keyword>
<dbReference type="EMBL" id="JAABOA010001744">
    <property type="protein sequence ID" value="KAF9580968.1"/>
    <property type="molecule type" value="Genomic_DNA"/>
</dbReference>
<dbReference type="InterPro" id="IPR031481">
    <property type="entry name" value="Glyco_tran_10_N"/>
</dbReference>
<dbReference type="Proteomes" id="UP000780801">
    <property type="component" value="Unassembled WGS sequence"/>
</dbReference>